<protein>
    <recommendedName>
        <fullName evidence="3">Nuclear transport factor 2 family protein</fullName>
    </recommendedName>
</protein>
<dbReference type="EMBL" id="JAPCHY010000010">
    <property type="protein sequence ID" value="MCW4473373.1"/>
    <property type="molecule type" value="Genomic_DNA"/>
</dbReference>
<sequence length="145" mass="16065">MKRGPIARILAAAIVLGLAAAGFLAWAKSPYGQTEAAHVAQDFVSKLRNEDYAGAFELTVKGGRIGESPAELRRHAERHPCLSDRFSHTFPPQTNGNRLRRRVRGQVPDMDEINVEFEGRCLLGVKLRRTAEHGWRVVHFGSHAG</sequence>
<evidence type="ECO:0000313" key="2">
    <source>
        <dbReference type="Proteomes" id="UP001209922"/>
    </source>
</evidence>
<keyword evidence="2" id="KW-1185">Reference proteome</keyword>
<gene>
    <name evidence="1" type="ORF">OK345_12750</name>
</gene>
<organism evidence="1 2">
    <name type="scientific">Xanthomonas chitinilytica</name>
    <dbReference type="NCBI Taxonomy" id="2989819"/>
    <lineage>
        <taxon>Bacteria</taxon>
        <taxon>Pseudomonadati</taxon>
        <taxon>Pseudomonadota</taxon>
        <taxon>Gammaproteobacteria</taxon>
        <taxon>Lysobacterales</taxon>
        <taxon>Lysobacteraceae</taxon>
        <taxon>Xanthomonas</taxon>
    </lineage>
</organism>
<evidence type="ECO:0008006" key="3">
    <source>
        <dbReference type="Google" id="ProtNLM"/>
    </source>
</evidence>
<name>A0ABT3JY00_9XANT</name>
<dbReference type="RefSeq" id="WP_265128356.1">
    <property type="nucleotide sequence ID" value="NZ_JAPCHY010000010.1"/>
</dbReference>
<dbReference type="Proteomes" id="UP001209922">
    <property type="component" value="Unassembled WGS sequence"/>
</dbReference>
<evidence type="ECO:0000313" key="1">
    <source>
        <dbReference type="EMBL" id="MCW4473373.1"/>
    </source>
</evidence>
<accession>A0ABT3JY00</accession>
<proteinExistence type="predicted"/>
<comment type="caution">
    <text evidence="1">The sequence shown here is derived from an EMBL/GenBank/DDBJ whole genome shotgun (WGS) entry which is preliminary data.</text>
</comment>
<reference evidence="1 2" key="1">
    <citation type="submission" date="2022-10" db="EMBL/GenBank/DDBJ databases">
        <title>Xanthomonas sp. H13-6.</title>
        <authorList>
            <person name="Liu X."/>
            <person name="Deng Z."/>
            <person name="Jiang Y."/>
            <person name="Yu T."/>
            <person name="Ai J."/>
        </authorList>
    </citation>
    <scope>NUCLEOTIDE SEQUENCE [LARGE SCALE GENOMIC DNA]</scope>
    <source>
        <strain evidence="1 2">H13-6</strain>
    </source>
</reference>